<evidence type="ECO:0000313" key="10">
    <source>
        <dbReference type="EMBL" id="KAL0158608.1"/>
    </source>
</evidence>
<gene>
    <name evidence="10" type="ORF">M9458_046684</name>
</gene>
<reference evidence="10 11" key="1">
    <citation type="submission" date="2024-05" db="EMBL/GenBank/DDBJ databases">
        <title>Genome sequencing and assembly of Indian major carp, Cirrhinus mrigala (Hamilton, 1822).</title>
        <authorList>
            <person name="Mohindra V."/>
            <person name="Chowdhury L.M."/>
            <person name="Lal K."/>
            <person name="Jena J.K."/>
        </authorList>
    </citation>
    <scope>NUCLEOTIDE SEQUENCE [LARGE SCALE GENOMIC DNA]</scope>
    <source>
        <strain evidence="10">CM1030</strain>
        <tissue evidence="10">Blood</tissue>
    </source>
</reference>
<evidence type="ECO:0000259" key="9">
    <source>
        <dbReference type="PROSITE" id="PS50011"/>
    </source>
</evidence>
<dbReference type="PROSITE" id="PS50011">
    <property type="entry name" value="PROTEIN_KINASE_DOM"/>
    <property type="match status" value="1"/>
</dbReference>
<dbReference type="GO" id="GO:0004674">
    <property type="term" value="F:protein serine/threonine kinase activity"/>
    <property type="evidence" value="ECO:0007669"/>
    <property type="project" value="UniProtKB-KW"/>
</dbReference>
<feature type="non-terminal residue" evidence="10">
    <location>
        <position position="65"/>
    </location>
</feature>
<dbReference type="Pfam" id="PF00069">
    <property type="entry name" value="Pkinase"/>
    <property type="match status" value="1"/>
</dbReference>
<evidence type="ECO:0000313" key="11">
    <source>
        <dbReference type="Proteomes" id="UP001529510"/>
    </source>
</evidence>
<keyword evidence="5" id="KW-0418">Kinase</keyword>
<evidence type="ECO:0000256" key="5">
    <source>
        <dbReference type="ARBA" id="ARBA00022777"/>
    </source>
</evidence>
<dbReference type="EC" id="2.7.11.1" evidence="1"/>
<proteinExistence type="predicted"/>
<dbReference type="InterPro" id="IPR000719">
    <property type="entry name" value="Prot_kinase_dom"/>
</dbReference>
<comment type="caution">
    <text evidence="10">The sequence shown here is derived from an EMBL/GenBank/DDBJ whole genome shotgun (WGS) entry which is preliminary data.</text>
</comment>
<dbReference type="SUPFAM" id="SSF56112">
    <property type="entry name" value="Protein kinase-like (PK-like)"/>
    <property type="match status" value="1"/>
</dbReference>
<feature type="domain" description="Protein kinase" evidence="9">
    <location>
        <begin position="1"/>
        <end position="65"/>
    </location>
</feature>
<dbReference type="InterPro" id="IPR051334">
    <property type="entry name" value="SRPK"/>
</dbReference>
<dbReference type="AlphaFoldDB" id="A0ABD0NAC9"/>
<name>A0ABD0NAC9_CIRMR</name>
<dbReference type="GO" id="GO:0005524">
    <property type="term" value="F:ATP binding"/>
    <property type="evidence" value="ECO:0007669"/>
    <property type="project" value="UniProtKB-KW"/>
</dbReference>
<evidence type="ECO:0000256" key="4">
    <source>
        <dbReference type="ARBA" id="ARBA00022741"/>
    </source>
</evidence>
<keyword evidence="2" id="KW-0723">Serine/threonine-protein kinase</keyword>
<organism evidence="10 11">
    <name type="scientific">Cirrhinus mrigala</name>
    <name type="common">Mrigala</name>
    <dbReference type="NCBI Taxonomy" id="683832"/>
    <lineage>
        <taxon>Eukaryota</taxon>
        <taxon>Metazoa</taxon>
        <taxon>Chordata</taxon>
        <taxon>Craniata</taxon>
        <taxon>Vertebrata</taxon>
        <taxon>Euteleostomi</taxon>
        <taxon>Actinopterygii</taxon>
        <taxon>Neopterygii</taxon>
        <taxon>Teleostei</taxon>
        <taxon>Ostariophysi</taxon>
        <taxon>Cypriniformes</taxon>
        <taxon>Cyprinidae</taxon>
        <taxon>Labeoninae</taxon>
        <taxon>Labeonini</taxon>
        <taxon>Cirrhinus</taxon>
    </lineage>
</organism>
<dbReference type="PANTHER" id="PTHR47634">
    <property type="entry name" value="PROTEIN KINASE DOMAIN-CONTAINING PROTEIN-RELATED"/>
    <property type="match status" value="1"/>
</dbReference>
<evidence type="ECO:0000256" key="3">
    <source>
        <dbReference type="ARBA" id="ARBA00022679"/>
    </source>
</evidence>
<accession>A0ABD0NAC9</accession>
<dbReference type="InterPro" id="IPR011009">
    <property type="entry name" value="Kinase-like_dom_sf"/>
</dbReference>
<dbReference type="InterPro" id="IPR008271">
    <property type="entry name" value="Ser/Thr_kinase_AS"/>
</dbReference>
<comment type="catalytic activity">
    <reaction evidence="8">
        <text>L-seryl-[protein] + ATP = O-phospho-L-seryl-[protein] + ADP + H(+)</text>
        <dbReference type="Rhea" id="RHEA:17989"/>
        <dbReference type="Rhea" id="RHEA-COMP:9863"/>
        <dbReference type="Rhea" id="RHEA-COMP:11604"/>
        <dbReference type="ChEBI" id="CHEBI:15378"/>
        <dbReference type="ChEBI" id="CHEBI:29999"/>
        <dbReference type="ChEBI" id="CHEBI:30616"/>
        <dbReference type="ChEBI" id="CHEBI:83421"/>
        <dbReference type="ChEBI" id="CHEBI:456216"/>
        <dbReference type="EC" id="2.7.11.1"/>
    </reaction>
</comment>
<keyword evidence="3" id="KW-0808">Transferase</keyword>
<feature type="non-terminal residue" evidence="10">
    <location>
        <position position="1"/>
    </location>
</feature>
<keyword evidence="6" id="KW-0067">ATP-binding</keyword>
<sequence length="65" mass="7358">ICLVLELLGPDLRCWQVCFGNPGLSLTFVKRVITQVLEGLEYLHSHCKIIHTDIKPENILLCLTP</sequence>
<evidence type="ECO:0000256" key="1">
    <source>
        <dbReference type="ARBA" id="ARBA00012513"/>
    </source>
</evidence>
<evidence type="ECO:0000256" key="6">
    <source>
        <dbReference type="ARBA" id="ARBA00022840"/>
    </source>
</evidence>
<evidence type="ECO:0000256" key="8">
    <source>
        <dbReference type="ARBA" id="ARBA00048679"/>
    </source>
</evidence>
<dbReference type="EMBL" id="JAMKFB020000023">
    <property type="protein sequence ID" value="KAL0158608.1"/>
    <property type="molecule type" value="Genomic_DNA"/>
</dbReference>
<keyword evidence="4" id="KW-0547">Nucleotide-binding</keyword>
<comment type="catalytic activity">
    <reaction evidence="7">
        <text>L-threonyl-[protein] + ATP = O-phospho-L-threonyl-[protein] + ADP + H(+)</text>
        <dbReference type="Rhea" id="RHEA:46608"/>
        <dbReference type="Rhea" id="RHEA-COMP:11060"/>
        <dbReference type="Rhea" id="RHEA-COMP:11605"/>
        <dbReference type="ChEBI" id="CHEBI:15378"/>
        <dbReference type="ChEBI" id="CHEBI:30013"/>
        <dbReference type="ChEBI" id="CHEBI:30616"/>
        <dbReference type="ChEBI" id="CHEBI:61977"/>
        <dbReference type="ChEBI" id="CHEBI:456216"/>
        <dbReference type="EC" id="2.7.11.1"/>
    </reaction>
</comment>
<dbReference type="PROSITE" id="PS00108">
    <property type="entry name" value="PROTEIN_KINASE_ST"/>
    <property type="match status" value="1"/>
</dbReference>
<dbReference type="PANTHER" id="PTHR47634:SF24">
    <property type="entry name" value="SRSF PROTEIN KINASE 3-LIKE ISOFORM X1"/>
    <property type="match status" value="1"/>
</dbReference>
<dbReference type="Proteomes" id="UP001529510">
    <property type="component" value="Unassembled WGS sequence"/>
</dbReference>
<protein>
    <recommendedName>
        <fullName evidence="1">non-specific serine/threonine protein kinase</fullName>
        <ecNumber evidence="1">2.7.11.1</ecNumber>
    </recommendedName>
</protein>
<dbReference type="Gene3D" id="1.10.510.10">
    <property type="entry name" value="Transferase(Phosphotransferase) domain 1"/>
    <property type="match status" value="1"/>
</dbReference>
<evidence type="ECO:0000256" key="2">
    <source>
        <dbReference type="ARBA" id="ARBA00022527"/>
    </source>
</evidence>
<keyword evidence="11" id="KW-1185">Reference proteome</keyword>
<evidence type="ECO:0000256" key="7">
    <source>
        <dbReference type="ARBA" id="ARBA00047899"/>
    </source>
</evidence>